<reference evidence="5 6" key="1">
    <citation type="submission" date="2019-02" db="EMBL/GenBank/DDBJ databases">
        <title>Deep-cultivation of Planctomycetes and their phenomic and genomic characterization uncovers novel biology.</title>
        <authorList>
            <person name="Wiegand S."/>
            <person name="Jogler M."/>
            <person name="Boedeker C."/>
            <person name="Pinto D."/>
            <person name="Vollmers J."/>
            <person name="Rivas-Marin E."/>
            <person name="Kohn T."/>
            <person name="Peeters S.H."/>
            <person name="Heuer A."/>
            <person name="Rast P."/>
            <person name="Oberbeckmann S."/>
            <person name="Bunk B."/>
            <person name="Jeske O."/>
            <person name="Meyerdierks A."/>
            <person name="Storesund J.E."/>
            <person name="Kallscheuer N."/>
            <person name="Luecker S."/>
            <person name="Lage O.M."/>
            <person name="Pohl T."/>
            <person name="Merkel B.J."/>
            <person name="Hornburger P."/>
            <person name="Mueller R.-W."/>
            <person name="Bruemmer F."/>
            <person name="Labrenz M."/>
            <person name="Spormann A.M."/>
            <person name="Op den Camp H."/>
            <person name="Overmann J."/>
            <person name="Amann R."/>
            <person name="Jetten M.S.M."/>
            <person name="Mascher T."/>
            <person name="Medema M.H."/>
            <person name="Devos D.P."/>
            <person name="Kaster A.-K."/>
            <person name="Ovreas L."/>
            <person name="Rohde M."/>
            <person name="Galperin M.Y."/>
            <person name="Jogler C."/>
        </authorList>
    </citation>
    <scope>NUCLEOTIDE SEQUENCE [LARGE SCALE GENOMIC DNA]</scope>
    <source>
        <strain evidence="5 6">Q31a</strain>
    </source>
</reference>
<keyword evidence="1" id="KW-0677">Repeat</keyword>
<proteinExistence type="predicted"/>
<name>A0A518G8M1_9BACT</name>
<evidence type="ECO:0000313" key="5">
    <source>
        <dbReference type="EMBL" id="QDV24938.1"/>
    </source>
</evidence>
<feature type="repeat" description="TPR" evidence="3">
    <location>
        <begin position="136"/>
        <end position="169"/>
    </location>
</feature>
<feature type="repeat" description="TPR" evidence="3">
    <location>
        <begin position="34"/>
        <end position="67"/>
    </location>
</feature>
<dbReference type="GO" id="GO:0008757">
    <property type="term" value="F:S-adenosylmethionine-dependent methyltransferase activity"/>
    <property type="evidence" value="ECO:0007669"/>
    <property type="project" value="InterPro"/>
</dbReference>
<evidence type="ECO:0000256" key="3">
    <source>
        <dbReference type="PROSITE-ProRule" id="PRU00339"/>
    </source>
</evidence>
<dbReference type="SUPFAM" id="SSF53335">
    <property type="entry name" value="S-adenosyl-L-methionine-dependent methyltransferases"/>
    <property type="match status" value="1"/>
</dbReference>
<dbReference type="SMART" id="SM00028">
    <property type="entry name" value="TPR"/>
    <property type="match status" value="5"/>
</dbReference>
<dbReference type="Proteomes" id="UP000318017">
    <property type="component" value="Chromosome"/>
</dbReference>
<accession>A0A518G8M1</accession>
<dbReference type="EC" id="2.1.1.197" evidence="5"/>
<feature type="domain" description="Methyltransferase type 11" evidence="4">
    <location>
        <begin position="271"/>
        <end position="363"/>
    </location>
</feature>
<dbReference type="PANTHER" id="PTHR44943">
    <property type="entry name" value="CELLULOSE SYNTHASE OPERON PROTEIN C"/>
    <property type="match status" value="1"/>
</dbReference>
<dbReference type="AlphaFoldDB" id="A0A518G8M1"/>
<dbReference type="GO" id="GO:0102130">
    <property type="term" value="F:malonyl-CoA methyltransferase activity"/>
    <property type="evidence" value="ECO:0007669"/>
    <property type="project" value="UniProtKB-EC"/>
</dbReference>
<dbReference type="Gene3D" id="1.25.40.10">
    <property type="entry name" value="Tetratricopeptide repeat domain"/>
    <property type="match status" value="1"/>
</dbReference>
<dbReference type="InterPro" id="IPR029063">
    <property type="entry name" value="SAM-dependent_MTases_sf"/>
</dbReference>
<dbReference type="InterPro" id="IPR013216">
    <property type="entry name" value="Methyltransf_11"/>
</dbReference>
<sequence>MTKLTAIQQLLNEQQHEQAILLLREAITQDNTFAEAWHLLGIAHAQMGQLADAQSSFANAAKNAPDNSLYFYNLALAQRGMGELDGAVESYQRAIELREDFLGARNNLANAYLELGQTDEALVCFQSLVERFPDSSDARFNLANTLLSLRRTDDAVEHYREAIRLAPDQSAARENLGRALTDVQRLDEAREVWEEWLAHAPGDPFARHMLAASTGEFIPERCVDEYVRQEFNVDFAKSFEDRMQRLDYQSPSLIQEALDSLGLQSPQAETLDAGCGTGICAPILRPMSNRLTGVDLSPAMLKEAVQRGVYDELVEGEIVRYMNEQAGRFDLLVSCDTLCYFGQLESVLTASRRALRPGGVLVFTVETSVEAESTDYRLQYHGRYSHSESYVRSVLEAVGFARVHASTAVQRRELGAPVEGLVVSALSPHDA</sequence>
<dbReference type="SUPFAM" id="SSF48452">
    <property type="entry name" value="TPR-like"/>
    <property type="match status" value="1"/>
</dbReference>
<protein>
    <submittedName>
        <fullName evidence="5">Malonyl-[acyl-carrier protein] O-methyltransferase</fullName>
        <ecNumber evidence="5">2.1.1.197</ecNumber>
    </submittedName>
</protein>
<dbReference type="InterPro" id="IPR011717">
    <property type="entry name" value="TPR-4"/>
</dbReference>
<dbReference type="Pfam" id="PF08241">
    <property type="entry name" value="Methyltransf_11"/>
    <property type="match status" value="1"/>
</dbReference>
<dbReference type="InterPro" id="IPR019734">
    <property type="entry name" value="TPR_rpt"/>
</dbReference>
<keyword evidence="5" id="KW-0489">Methyltransferase</keyword>
<dbReference type="KEGG" id="ahel:Q31a_32600"/>
<feature type="repeat" description="TPR" evidence="3">
    <location>
        <begin position="68"/>
        <end position="101"/>
    </location>
</feature>
<keyword evidence="6" id="KW-1185">Reference proteome</keyword>
<dbReference type="CDD" id="cd02440">
    <property type="entry name" value="AdoMet_MTases"/>
    <property type="match status" value="1"/>
</dbReference>
<dbReference type="Pfam" id="PF13432">
    <property type="entry name" value="TPR_16"/>
    <property type="match status" value="2"/>
</dbReference>
<dbReference type="GO" id="GO:0032259">
    <property type="term" value="P:methylation"/>
    <property type="evidence" value="ECO:0007669"/>
    <property type="project" value="UniProtKB-KW"/>
</dbReference>
<dbReference type="Gene3D" id="3.40.50.150">
    <property type="entry name" value="Vaccinia Virus protein VP39"/>
    <property type="match status" value="1"/>
</dbReference>
<dbReference type="EMBL" id="CP036298">
    <property type="protein sequence ID" value="QDV24938.1"/>
    <property type="molecule type" value="Genomic_DNA"/>
</dbReference>
<dbReference type="PANTHER" id="PTHR44943:SF4">
    <property type="entry name" value="TPR REPEAT-CONTAINING PROTEIN MJ0798"/>
    <property type="match status" value="1"/>
</dbReference>
<dbReference type="GO" id="GO:0042802">
    <property type="term" value="F:identical protein binding"/>
    <property type="evidence" value="ECO:0007669"/>
    <property type="project" value="InterPro"/>
</dbReference>
<dbReference type="InterPro" id="IPR011990">
    <property type="entry name" value="TPR-like_helical_dom_sf"/>
</dbReference>
<dbReference type="OrthoDB" id="240283at2"/>
<keyword evidence="2 3" id="KW-0802">TPR repeat</keyword>
<dbReference type="InterPro" id="IPR051685">
    <property type="entry name" value="Ycf3/AcsC/BcsC/TPR_MFPF"/>
</dbReference>
<gene>
    <name evidence="5" type="primary">bioC</name>
    <name evidence="5" type="ORF">Q31a_32600</name>
</gene>
<dbReference type="Pfam" id="PF07721">
    <property type="entry name" value="TPR_4"/>
    <property type="match status" value="1"/>
</dbReference>
<organism evidence="5 6">
    <name type="scientific">Aureliella helgolandensis</name>
    <dbReference type="NCBI Taxonomy" id="2527968"/>
    <lineage>
        <taxon>Bacteria</taxon>
        <taxon>Pseudomonadati</taxon>
        <taxon>Planctomycetota</taxon>
        <taxon>Planctomycetia</taxon>
        <taxon>Pirellulales</taxon>
        <taxon>Pirellulaceae</taxon>
        <taxon>Aureliella</taxon>
    </lineage>
</organism>
<evidence type="ECO:0000256" key="1">
    <source>
        <dbReference type="ARBA" id="ARBA00022737"/>
    </source>
</evidence>
<dbReference type="PROSITE" id="PS50005">
    <property type="entry name" value="TPR"/>
    <property type="match status" value="4"/>
</dbReference>
<evidence type="ECO:0000259" key="4">
    <source>
        <dbReference type="Pfam" id="PF08241"/>
    </source>
</evidence>
<feature type="repeat" description="TPR" evidence="3">
    <location>
        <begin position="102"/>
        <end position="135"/>
    </location>
</feature>
<dbReference type="PROSITE" id="PS50293">
    <property type="entry name" value="TPR_REGION"/>
    <property type="match status" value="1"/>
</dbReference>
<evidence type="ECO:0000256" key="2">
    <source>
        <dbReference type="ARBA" id="ARBA00022803"/>
    </source>
</evidence>
<evidence type="ECO:0000313" key="6">
    <source>
        <dbReference type="Proteomes" id="UP000318017"/>
    </source>
</evidence>
<keyword evidence="5" id="KW-0808">Transferase</keyword>
<dbReference type="RefSeq" id="WP_145079324.1">
    <property type="nucleotide sequence ID" value="NZ_CP036298.1"/>
</dbReference>